<proteinExistence type="inferred from homology"/>
<dbReference type="Pfam" id="PF03466">
    <property type="entry name" value="LysR_substrate"/>
    <property type="match status" value="1"/>
</dbReference>
<dbReference type="KEGG" id="lamb:KBB96_01635"/>
<dbReference type="PANTHER" id="PTHR30126">
    <property type="entry name" value="HTH-TYPE TRANSCRIPTIONAL REGULATOR"/>
    <property type="match status" value="1"/>
</dbReference>
<organism evidence="6 7">
    <name type="scientific">Luteolibacter ambystomatis</name>
    <dbReference type="NCBI Taxonomy" id="2824561"/>
    <lineage>
        <taxon>Bacteria</taxon>
        <taxon>Pseudomonadati</taxon>
        <taxon>Verrucomicrobiota</taxon>
        <taxon>Verrucomicrobiia</taxon>
        <taxon>Verrucomicrobiales</taxon>
        <taxon>Verrucomicrobiaceae</taxon>
        <taxon>Luteolibacter</taxon>
    </lineage>
</organism>
<reference evidence="6" key="1">
    <citation type="submission" date="2021-04" db="EMBL/GenBank/DDBJ databases">
        <title>Luteolibacter sp. 32A isolated from the skin of an Anderson's salamander (Ambystoma andersonii).</title>
        <authorList>
            <person name="Spergser J."/>
            <person name="Busse H.-J."/>
        </authorList>
    </citation>
    <scope>NUCLEOTIDE SEQUENCE</scope>
    <source>
        <strain evidence="6">32A</strain>
    </source>
</reference>
<evidence type="ECO:0000313" key="7">
    <source>
        <dbReference type="Proteomes" id="UP000676169"/>
    </source>
</evidence>
<name>A0A975J074_9BACT</name>
<dbReference type="Pfam" id="PF00126">
    <property type="entry name" value="HTH_1"/>
    <property type="match status" value="1"/>
</dbReference>
<accession>A0A975J074</accession>
<keyword evidence="3" id="KW-0238">DNA-binding</keyword>
<evidence type="ECO:0000256" key="3">
    <source>
        <dbReference type="ARBA" id="ARBA00023125"/>
    </source>
</evidence>
<comment type="similarity">
    <text evidence="1">Belongs to the LysR transcriptional regulatory family.</text>
</comment>
<evidence type="ECO:0000256" key="4">
    <source>
        <dbReference type="ARBA" id="ARBA00023163"/>
    </source>
</evidence>
<sequence>MSEFLPDLRQVRAFVAVADEGSFTLAAKRLCLTQSAISHSLRALEEQLGCRLLDRQGKKTVPTQEGEVFIRRCRRALAELEHAERELDGLKRWGQARIRVGAPHSLCHFLLPTVLREFRDCFPRCEPVIEAGDTSWLMTRLEEHALDIVVGLGNETQLEDGRPLFSDEMTFIVSPAHPWANGGKITPDSLAAMHFIVYTRSTQTHRLVENWFEQQGVRLRAPLVLGDMEAIKEMTRIGLGVGIVAPWVARKELADGRLVSVPMGEVGVRRDWSVFTRVKRNLTLVEETFVGICGMIGKDLARQTAF</sequence>
<dbReference type="InterPro" id="IPR036388">
    <property type="entry name" value="WH-like_DNA-bd_sf"/>
</dbReference>
<evidence type="ECO:0000256" key="1">
    <source>
        <dbReference type="ARBA" id="ARBA00009437"/>
    </source>
</evidence>
<dbReference type="RefSeq" id="WP_211631746.1">
    <property type="nucleotide sequence ID" value="NZ_CP073100.1"/>
</dbReference>
<keyword evidence="4" id="KW-0804">Transcription</keyword>
<dbReference type="GO" id="GO:0003700">
    <property type="term" value="F:DNA-binding transcription factor activity"/>
    <property type="evidence" value="ECO:0007669"/>
    <property type="project" value="InterPro"/>
</dbReference>
<dbReference type="InterPro" id="IPR036390">
    <property type="entry name" value="WH_DNA-bd_sf"/>
</dbReference>
<protein>
    <submittedName>
        <fullName evidence="6">LysR family transcriptional regulator</fullName>
    </submittedName>
</protein>
<dbReference type="PROSITE" id="PS50931">
    <property type="entry name" value="HTH_LYSR"/>
    <property type="match status" value="1"/>
</dbReference>
<gene>
    <name evidence="6" type="ORF">KBB96_01635</name>
</gene>
<feature type="domain" description="HTH lysR-type" evidence="5">
    <location>
        <begin position="6"/>
        <end position="63"/>
    </location>
</feature>
<dbReference type="PRINTS" id="PR00039">
    <property type="entry name" value="HTHLYSR"/>
</dbReference>
<dbReference type="InterPro" id="IPR000847">
    <property type="entry name" value="LysR_HTH_N"/>
</dbReference>
<dbReference type="GO" id="GO:0000976">
    <property type="term" value="F:transcription cis-regulatory region binding"/>
    <property type="evidence" value="ECO:0007669"/>
    <property type="project" value="TreeGrafter"/>
</dbReference>
<evidence type="ECO:0000259" key="5">
    <source>
        <dbReference type="PROSITE" id="PS50931"/>
    </source>
</evidence>
<dbReference type="AlphaFoldDB" id="A0A975J074"/>
<evidence type="ECO:0000313" key="6">
    <source>
        <dbReference type="EMBL" id="QUE51607.1"/>
    </source>
</evidence>
<dbReference type="PANTHER" id="PTHR30126:SF40">
    <property type="entry name" value="HTH-TYPE TRANSCRIPTIONAL REGULATOR GLTR"/>
    <property type="match status" value="1"/>
</dbReference>
<evidence type="ECO:0000256" key="2">
    <source>
        <dbReference type="ARBA" id="ARBA00023015"/>
    </source>
</evidence>
<dbReference type="InterPro" id="IPR005119">
    <property type="entry name" value="LysR_subst-bd"/>
</dbReference>
<dbReference type="SUPFAM" id="SSF46785">
    <property type="entry name" value="Winged helix' DNA-binding domain"/>
    <property type="match status" value="1"/>
</dbReference>
<keyword evidence="7" id="KW-1185">Reference proteome</keyword>
<dbReference type="Proteomes" id="UP000676169">
    <property type="component" value="Chromosome"/>
</dbReference>
<dbReference type="EMBL" id="CP073100">
    <property type="protein sequence ID" value="QUE51607.1"/>
    <property type="molecule type" value="Genomic_DNA"/>
</dbReference>
<dbReference type="Gene3D" id="1.10.10.10">
    <property type="entry name" value="Winged helix-like DNA-binding domain superfamily/Winged helix DNA-binding domain"/>
    <property type="match status" value="1"/>
</dbReference>
<dbReference type="FunFam" id="1.10.10.10:FF:000001">
    <property type="entry name" value="LysR family transcriptional regulator"/>
    <property type="match status" value="1"/>
</dbReference>
<keyword evidence="2" id="KW-0805">Transcription regulation</keyword>
<dbReference type="Gene3D" id="3.40.190.10">
    <property type="entry name" value="Periplasmic binding protein-like II"/>
    <property type="match status" value="2"/>
</dbReference>
<dbReference type="SUPFAM" id="SSF53850">
    <property type="entry name" value="Periplasmic binding protein-like II"/>
    <property type="match status" value="1"/>
</dbReference>
<dbReference type="CDD" id="cd05466">
    <property type="entry name" value="PBP2_LTTR_substrate"/>
    <property type="match status" value="1"/>
</dbReference>